<proteinExistence type="predicted"/>
<keyword evidence="2" id="KW-1185">Reference proteome</keyword>
<accession>A0ACC2RGR0</accession>
<comment type="caution">
    <text evidence="1">The sequence shown here is derived from an EMBL/GenBank/DDBJ whole genome shotgun (WGS) entry which is preliminary data.</text>
</comment>
<gene>
    <name evidence="1" type="primary">CYC1_4</name>
    <name evidence="1" type="ORF">DSO57_1026740</name>
</gene>
<sequence>MEEGGIKAGASLFKKYCSQCHTIAKNGGNKIGPNLYNIIGRESGTLKGYAYSVALQKSGFVWTEDILSEYLLSPRKFIPGTKMVFAGIKQKTDRDNLVSFLKLYSA</sequence>
<organism evidence="1 2">
    <name type="scientific">Entomophthora muscae</name>
    <dbReference type="NCBI Taxonomy" id="34485"/>
    <lineage>
        <taxon>Eukaryota</taxon>
        <taxon>Fungi</taxon>
        <taxon>Fungi incertae sedis</taxon>
        <taxon>Zoopagomycota</taxon>
        <taxon>Entomophthoromycotina</taxon>
        <taxon>Entomophthoromycetes</taxon>
        <taxon>Entomophthorales</taxon>
        <taxon>Entomophthoraceae</taxon>
        <taxon>Entomophthora</taxon>
    </lineage>
</organism>
<evidence type="ECO:0000313" key="1">
    <source>
        <dbReference type="EMBL" id="KAJ9049236.1"/>
    </source>
</evidence>
<dbReference type="Proteomes" id="UP001165960">
    <property type="component" value="Unassembled WGS sequence"/>
</dbReference>
<evidence type="ECO:0000313" key="2">
    <source>
        <dbReference type="Proteomes" id="UP001165960"/>
    </source>
</evidence>
<dbReference type="EMBL" id="QTSX02007258">
    <property type="protein sequence ID" value="KAJ9049236.1"/>
    <property type="molecule type" value="Genomic_DNA"/>
</dbReference>
<reference evidence="1" key="1">
    <citation type="submission" date="2022-04" db="EMBL/GenBank/DDBJ databases">
        <title>Genome of the entomopathogenic fungus Entomophthora muscae.</title>
        <authorList>
            <person name="Elya C."/>
            <person name="Lovett B.R."/>
            <person name="Lee E."/>
            <person name="Macias A.M."/>
            <person name="Hajek A.E."/>
            <person name="De Bivort B.L."/>
            <person name="Kasson M.T."/>
            <person name="De Fine Licht H.H."/>
            <person name="Stajich J.E."/>
        </authorList>
    </citation>
    <scope>NUCLEOTIDE SEQUENCE</scope>
    <source>
        <strain evidence="1">Berkeley</strain>
    </source>
</reference>
<protein>
    <submittedName>
        <fullName evidence="1">Iso-1-cytochrome c</fullName>
    </submittedName>
</protein>
<name>A0ACC2RGR0_9FUNG</name>